<dbReference type="SUPFAM" id="SSF54427">
    <property type="entry name" value="NTF2-like"/>
    <property type="match status" value="1"/>
</dbReference>
<evidence type="ECO:0000256" key="1">
    <source>
        <dbReference type="SAM" id="Phobius"/>
    </source>
</evidence>
<gene>
    <name evidence="2" type="ORF">SAMN03080606_01532</name>
</gene>
<sequence>MSTFEVILIIIFLWVIVKSYLIRRKIRRRLRMFFGIGSLSTGLKLQEKQLASTPKSVSSMTKVYLPLIIKDFPEFNLFEFTQRTENMMKSVFNAIENQDIDLVLNASEDLKKQVLTYIRDLKSQNVIERYDDVIIHQTEINKYEKEAGKCIIVFQMAMEYYKYRLKNDTVISGRKDLKIQVKYNVNLVYIQDIGKVKEAGQTTTALGLTCPSCGGPVKGLGKKYCEYCGAGIKEISIHTWFLNMYKEI</sequence>
<keyword evidence="1" id="KW-1133">Transmembrane helix</keyword>
<feature type="transmembrane region" description="Helical" evidence="1">
    <location>
        <begin position="6"/>
        <end position="22"/>
    </location>
</feature>
<organism evidence="2 3">
    <name type="scientific">Alkaliphilus peptidifermentans DSM 18978</name>
    <dbReference type="NCBI Taxonomy" id="1120976"/>
    <lineage>
        <taxon>Bacteria</taxon>
        <taxon>Bacillati</taxon>
        <taxon>Bacillota</taxon>
        <taxon>Clostridia</taxon>
        <taxon>Peptostreptococcales</taxon>
        <taxon>Natronincolaceae</taxon>
        <taxon>Alkaliphilus</taxon>
    </lineage>
</organism>
<dbReference type="Proteomes" id="UP000198636">
    <property type="component" value="Unassembled WGS sequence"/>
</dbReference>
<dbReference type="OrthoDB" id="2066271at2"/>
<dbReference type="AlphaFoldDB" id="A0A1G5FXF3"/>
<dbReference type="STRING" id="1120976.SAMN03080606_01532"/>
<dbReference type="EMBL" id="FMUS01000008">
    <property type="protein sequence ID" value="SCY43946.1"/>
    <property type="molecule type" value="Genomic_DNA"/>
</dbReference>
<keyword evidence="1" id="KW-0812">Transmembrane</keyword>
<protein>
    <recommendedName>
        <fullName evidence="4">Tim44-like domain-containing protein</fullName>
    </recommendedName>
</protein>
<dbReference type="RefSeq" id="WP_091541867.1">
    <property type="nucleotide sequence ID" value="NZ_FMUS01000008.1"/>
</dbReference>
<name>A0A1G5FXF3_9FIRM</name>
<evidence type="ECO:0000313" key="3">
    <source>
        <dbReference type="Proteomes" id="UP000198636"/>
    </source>
</evidence>
<dbReference type="InterPro" id="IPR032710">
    <property type="entry name" value="NTF2-like_dom_sf"/>
</dbReference>
<reference evidence="2 3" key="1">
    <citation type="submission" date="2016-10" db="EMBL/GenBank/DDBJ databases">
        <authorList>
            <person name="de Groot N.N."/>
        </authorList>
    </citation>
    <scope>NUCLEOTIDE SEQUENCE [LARGE SCALE GENOMIC DNA]</scope>
    <source>
        <strain evidence="2 3">DSM 18978</strain>
    </source>
</reference>
<proteinExistence type="predicted"/>
<accession>A0A1G5FXF3</accession>
<evidence type="ECO:0000313" key="2">
    <source>
        <dbReference type="EMBL" id="SCY43946.1"/>
    </source>
</evidence>
<keyword evidence="3" id="KW-1185">Reference proteome</keyword>
<evidence type="ECO:0008006" key="4">
    <source>
        <dbReference type="Google" id="ProtNLM"/>
    </source>
</evidence>
<keyword evidence="1" id="KW-0472">Membrane</keyword>